<evidence type="ECO:0000256" key="1">
    <source>
        <dbReference type="SAM" id="MobiDB-lite"/>
    </source>
</evidence>
<keyword evidence="2" id="KW-0808">Transferase</keyword>
<gene>
    <name evidence="2" type="ORF">AVDCRST_MAG73-3933</name>
</gene>
<reference evidence="2" key="1">
    <citation type="submission" date="2020-02" db="EMBL/GenBank/DDBJ databases">
        <authorList>
            <person name="Meier V. D."/>
        </authorList>
    </citation>
    <scope>NUCLEOTIDE SEQUENCE</scope>
    <source>
        <strain evidence="2">AVDCRST_MAG73</strain>
    </source>
</reference>
<proteinExistence type="predicted"/>
<protein>
    <submittedName>
        <fullName evidence="2">Signal transduction histidine kinase CheA</fullName>
        <ecNumber evidence="2">2.7.3.-</ecNumber>
    </submittedName>
</protein>
<name>A0A6J4UZ46_9BACT</name>
<evidence type="ECO:0000313" key="2">
    <source>
        <dbReference type="EMBL" id="CAA9563449.1"/>
    </source>
</evidence>
<dbReference type="EC" id="2.7.3.-" evidence="2"/>
<sequence length="63" mass="6726">MRVAAFDGDRLGAVEDDGGASLLLDELAGSHSPRSNRGKVRCTGARPGMRGCPRRRESVIMGR</sequence>
<dbReference type="AlphaFoldDB" id="A0A6J4UZ46"/>
<accession>A0A6J4UZ46</accession>
<keyword evidence="2" id="KW-0418">Kinase</keyword>
<dbReference type="EMBL" id="CADCWE010000255">
    <property type="protein sequence ID" value="CAA9563449.1"/>
    <property type="molecule type" value="Genomic_DNA"/>
</dbReference>
<dbReference type="GO" id="GO:0016301">
    <property type="term" value="F:kinase activity"/>
    <property type="evidence" value="ECO:0007669"/>
    <property type="project" value="UniProtKB-KW"/>
</dbReference>
<feature type="region of interest" description="Disordered" evidence="1">
    <location>
        <begin position="29"/>
        <end position="63"/>
    </location>
</feature>
<organism evidence="2">
    <name type="scientific">uncultured Thermomicrobiales bacterium</name>
    <dbReference type="NCBI Taxonomy" id="1645740"/>
    <lineage>
        <taxon>Bacteria</taxon>
        <taxon>Pseudomonadati</taxon>
        <taxon>Thermomicrobiota</taxon>
        <taxon>Thermomicrobia</taxon>
        <taxon>Thermomicrobiales</taxon>
        <taxon>environmental samples</taxon>
    </lineage>
</organism>
<feature type="compositionally biased region" description="Basic and acidic residues" evidence="1">
    <location>
        <begin position="54"/>
        <end position="63"/>
    </location>
</feature>